<protein>
    <submittedName>
        <fullName evidence="1">Uncharacterized protein</fullName>
    </submittedName>
</protein>
<name>A0A4Y2MMS3_ARAVE</name>
<gene>
    <name evidence="1" type="ORF">AVEN_261534_1</name>
</gene>
<dbReference type="AlphaFoldDB" id="A0A4Y2MMS3"/>
<reference evidence="1 2" key="1">
    <citation type="journal article" date="2019" name="Sci. Rep.">
        <title>Orb-weaving spider Araneus ventricosus genome elucidates the spidroin gene catalogue.</title>
        <authorList>
            <person name="Kono N."/>
            <person name="Nakamura H."/>
            <person name="Ohtoshi R."/>
            <person name="Moran D.A.P."/>
            <person name="Shinohara A."/>
            <person name="Yoshida Y."/>
            <person name="Fujiwara M."/>
            <person name="Mori M."/>
            <person name="Tomita M."/>
            <person name="Arakawa K."/>
        </authorList>
    </citation>
    <scope>NUCLEOTIDE SEQUENCE [LARGE SCALE GENOMIC DNA]</scope>
</reference>
<sequence>ILKRLAKNSIYDLHPQSIPVRDEMDGLKATYCGADFVPQKISGEEIYGTLGILSINCFIPRM</sequence>
<keyword evidence="2" id="KW-1185">Reference proteome</keyword>
<evidence type="ECO:0000313" key="2">
    <source>
        <dbReference type="Proteomes" id="UP000499080"/>
    </source>
</evidence>
<proteinExistence type="predicted"/>
<accession>A0A4Y2MMS3</accession>
<feature type="non-terminal residue" evidence="1">
    <location>
        <position position="1"/>
    </location>
</feature>
<dbReference type="EMBL" id="BGPR01123994">
    <property type="protein sequence ID" value="GBN28468.1"/>
    <property type="molecule type" value="Genomic_DNA"/>
</dbReference>
<organism evidence="1 2">
    <name type="scientific">Araneus ventricosus</name>
    <name type="common">Orbweaver spider</name>
    <name type="synonym">Epeira ventricosa</name>
    <dbReference type="NCBI Taxonomy" id="182803"/>
    <lineage>
        <taxon>Eukaryota</taxon>
        <taxon>Metazoa</taxon>
        <taxon>Ecdysozoa</taxon>
        <taxon>Arthropoda</taxon>
        <taxon>Chelicerata</taxon>
        <taxon>Arachnida</taxon>
        <taxon>Araneae</taxon>
        <taxon>Araneomorphae</taxon>
        <taxon>Entelegynae</taxon>
        <taxon>Araneoidea</taxon>
        <taxon>Araneidae</taxon>
        <taxon>Araneus</taxon>
    </lineage>
</organism>
<evidence type="ECO:0000313" key="1">
    <source>
        <dbReference type="EMBL" id="GBN28468.1"/>
    </source>
</evidence>
<dbReference type="Proteomes" id="UP000499080">
    <property type="component" value="Unassembled WGS sequence"/>
</dbReference>
<comment type="caution">
    <text evidence="1">The sequence shown here is derived from an EMBL/GenBank/DDBJ whole genome shotgun (WGS) entry which is preliminary data.</text>
</comment>